<dbReference type="PANTHER" id="PTHR36577">
    <property type="entry name" value="DUF521 DOMAIN PROTEIN (AFU_ORTHOLOGUE AFUA_6G00490)"/>
    <property type="match status" value="1"/>
</dbReference>
<dbReference type="EMBL" id="JWHL01000002">
    <property type="protein sequence ID" value="MBR1368380.1"/>
    <property type="molecule type" value="Genomic_DNA"/>
</dbReference>
<reference evidence="9" key="1">
    <citation type="submission" date="2014-12" db="EMBL/GenBank/DDBJ databases">
        <authorList>
            <person name="Huang H.-H."/>
            <person name="Chen S.-C."/>
            <person name="Lai M.-C."/>
        </authorList>
    </citation>
    <scope>NUCLEOTIDE SEQUENCE</scope>
    <source>
        <strain evidence="9">K1F9705b</strain>
    </source>
</reference>
<dbReference type="GO" id="GO:0016836">
    <property type="term" value="F:hydro-lyase activity"/>
    <property type="evidence" value="ECO:0007669"/>
    <property type="project" value="UniProtKB-UniRule"/>
</dbReference>
<name>A0A8J8B3M8_9EURY</name>
<dbReference type="OrthoDB" id="18062at2157"/>
<keyword evidence="3 7" id="KW-0456">Lyase</keyword>
<keyword evidence="10" id="KW-1185">Reference proteome</keyword>
<dbReference type="GO" id="GO:0019287">
    <property type="term" value="P:isopentenyl diphosphate biosynthetic process, mevalonate pathway"/>
    <property type="evidence" value="ECO:0007669"/>
    <property type="project" value="UniProtKB-UniRule"/>
</dbReference>
<dbReference type="RefSeq" id="WP_211529990.1">
    <property type="nucleotide sequence ID" value="NZ_JWHL01000002.1"/>
</dbReference>
<comment type="caution">
    <text evidence="9">The sequence shown here is derived from an EMBL/GenBank/DDBJ whole genome shotgun (WGS) entry which is preliminary data.</text>
</comment>
<evidence type="ECO:0000256" key="5">
    <source>
        <dbReference type="ARBA" id="ARBA00045299"/>
    </source>
</evidence>
<evidence type="ECO:0000256" key="7">
    <source>
        <dbReference type="HAMAP-Rule" id="MF_00078"/>
    </source>
</evidence>
<comment type="subunit">
    <text evidence="6 7">Heterodimer composed of a large subunit (PMDh-L) and a small subunit (PMDh-S).</text>
</comment>
<evidence type="ECO:0000313" key="10">
    <source>
        <dbReference type="Proteomes" id="UP000730161"/>
    </source>
</evidence>
<dbReference type="CDD" id="cd01356">
    <property type="entry name" value="AcnX_swivel"/>
    <property type="match status" value="1"/>
</dbReference>
<evidence type="ECO:0000259" key="8">
    <source>
        <dbReference type="Pfam" id="PF01989"/>
    </source>
</evidence>
<dbReference type="Gene3D" id="3.50.30.10">
    <property type="entry name" value="Phosphohistidine domain"/>
    <property type="match status" value="1"/>
</dbReference>
<feature type="active site" description="Proton acceptor" evidence="7">
    <location>
        <position position="62"/>
    </location>
</feature>
<dbReference type="InterPro" id="IPR002840">
    <property type="entry name" value="PMDh-S-like_dom"/>
</dbReference>
<accession>A0A8J8B3M8</accession>
<evidence type="ECO:0000256" key="6">
    <source>
        <dbReference type="ARBA" id="ARBA00046520"/>
    </source>
</evidence>
<comment type="catalytic activity">
    <reaction evidence="4">
        <text>(R)-5-phosphomevalonate = (2E)-3-methyl-5-phosphooxypent-2-enoate + H2O</text>
        <dbReference type="Rhea" id="RHEA:78975"/>
        <dbReference type="ChEBI" id="CHEBI:15377"/>
        <dbReference type="ChEBI" id="CHEBI:58146"/>
        <dbReference type="ChEBI" id="CHEBI:229665"/>
        <dbReference type="EC" id="4.2.1.182"/>
    </reaction>
    <physiologicalReaction direction="left-to-right" evidence="4">
        <dbReference type="Rhea" id="RHEA:78976"/>
    </physiologicalReaction>
</comment>
<evidence type="ECO:0000256" key="2">
    <source>
        <dbReference type="ARBA" id="ARBA00023229"/>
    </source>
</evidence>
<comment type="function">
    <text evidence="5 7">Component of a hydro-lyase that catalyzes the dehydration of mevalonate 5-phosphate (MVA5P) to form trans-anhydromevalonate 5-phosphate (tAHMP). Involved in the archaeal mevalonate (MVA) pathway, which provides fundamental precursors for isoprenoid biosynthesis, such as isopentenyl diphosphate (IPP) and dimethylallyl diphosphate (DMAPP).</text>
</comment>
<dbReference type="InterPro" id="IPR012016">
    <property type="entry name" value="PMDh-S-like"/>
</dbReference>
<dbReference type="PANTHER" id="PTHR36577:SF3">
    <property type="entry name" value="DUF521 DOMAIN PROTEIN (AFU_ORTHOLOGUE AFUA_6G00490)"/>
    <property type="match status" value="1"/>
</dbReference>
<evidence type="ECO:0000256" key="3">
    <source>
        <dbReference type="ARBA" id="ARBA00023239"/>
    </source>
</evidence>
<dbReference type="EC" id="4.2.1.182" evidence="7"/>
<comment type="pathway">
    <text evidence="1 7">Isoprenoid biosynthesis; isopentenyl diphosphate biosynthesis via mevalonate pathway.</text>
</comment>
<evidence type="ECO:0000313" key="9">
    <source>
        <dbReference type="EMBL" id="MBR1368380.1"/>
    </source>
</evidence>
<comment type="similarity">
    <text evidence="7">Belongs to the AcnX type II small subunit family.</text>
</comment>
<organism evidence="9 10">
    <name type="scientific">Methanocalculus chunghsingensis</name>
    <dbReference type="NCBI Taxonomy" id="156457"/>
    <lineage>
        <taxon>Archaea</taxon>
        <taxon>Methanobacteriati</taxon>
        <taxon>Methanobacteriota</taxon>
        <taxon>Stenosarchaea group</taxon>
        <taxon>Methanomicrobia</taxon>
        <taxon>Methanomicrobiales</taxon>
        <taxon>Methanocalculaceae</taxon>
        <taxon>Methanocalculus</taxon>
    </lineage>
</organism>
<evidence type="ECO:0000256" key="1">
    <source>
        <dbReference type="ARBA" id="ARBA00005092"/>
    </source>
</evidence>
<protein>
    <recommendedName>
        <fullName evidence="7">Phosphomevalonate dehydratase small subunit</fullName>
        <shortName evidence="7">PMDh small subunit</shortName>
        <shortName evidence="7">PMDh-S</shortName>
        <ecNumber evidence="7">4.2.1.182</ecNumber>
    </recommendedName>
</protein>
<dbReference type="NCBIfam" id="NF003046">
    <property type="entry name" value="PRK03955.1"/>
    <property type="match status" value="1"/>
</dbReference>
<dbReference type="SUPFAM" id="SSF52016">
    <property type="entry name" value="LeuD/IlvD-like"/>
    <property type="match status" value="1"/>
</dbReference>
<evidence type="ECO:0000256" key="4">
    <source>
        <dbReference type="ARBA" id="ARBA00045120"/>
    </source>
</evidence>
<dbReference type="PIRSF" id="PIRSF004966">
    <property type="entry name" value="UCP004966"/>
    <property type="match status" value="1"/>
</dbReference>
<sequence length="136" mass="13940">MIIKARSISKGTGSGRLLVSEAPISFLSGVDPASGIIIEEGHPLQGVCIKDTVLAFPFGKGSTVGSYIIYALRRNNVAPAALINAEAEVIIAVGAIMAGIPMIDNLEGGFSQLQTGMAATVDGDAGELRLEDPADS</sequence>
<dbReference type="Proteomes" id="UP000730161">
    <property type="component" value="Unassembled WGS sequence"/>
</dbReference>
<dbReference type="InterPro" id="IPR020794">
    <property type="entry name" value="PMDh_S"/>
</dbReference>
<gene>
    <name evidence="9" type="ORF">RJ53_02245</name>
</gene>
<feature type="domain" description="Phosphomevalonate dehydratase small subunit-like" evidence="8">
    <location>
        <begin position="24"/>
        <end position="103"/>
    </location>
</feature>
<dbReference type="Pfam" id="PF01989">
    <property type="entry name" value="AcnX_swivel_put"/>
    <property type="match status" value="1"/>
</dbReference>
<dbReference type="AlphaFoldDB" id="A0A8J8B3M8"/>
<keyword evidence="2 7" id="KW-0414">Isoprene biosynthesis</keyword>
<dbReference type="HAMAP" id="MF_00078">
    <property type="entry name" value="PMDh_S"/>
    <property type="match status" value="1"/>
</dbReference>
<proteinExistence type="inferred from homology"/>